<name>A0A5N6NBZ2_9ASTR</name>
<evidence type="ECO:0000313" key="1">
    <source>
        <dbReference type="EMBL" id="KAD4585376.1"/>
    </source>
</evidence>
<dbReference type="AlphaFoldDB" id="A0A5N6NBZ2"/>
<keyword evidence="2" id="KW-1185">Reference proteome</keyword>
<protein>
    <submittedName>
        <fullName evidence="1">Uncharacterized protein</fullName>
    </submittedName>
</protein>
<accession>A0A5N6NBZ2</accession>
<proteinExistence type="predicted"/>
<gene>
    <name evidence="1" type="ORF">E3N88_22977</name>
</gene>
<dbReference type="Proteomes" id="UP000326396">
    <property type="component" value="Linkage Group LG2"/>
</dbReference>
<evidence type="ECO:0000313" key="2">
    <source>
        <dbReference type="Proteomes" id="UP000326396"/>
    </source>
</evidence>
<dbReference type="EMBL" id="SZYD01000012">
    <property type="protein sequence ID" value="KAD4585376.1"/>
    <property type="molecule type" value="Genomic_DNA"/>
</dbReference>
<organism evidence="1 2">
    <name type="scientific">Mikania micrantha</name>
    <name type="common">bitter vine</name>
    <dbReference type="NCBI Taxonomy" id="192012"/>
    <lineage>
        <taxon>Eukaryota</taxon>
        <taxon>Viridiplantae</taxon>
        <taxon>Streptophyta</taxon>
        <taxon>Embryophyta</taxon>
        <taxon>Tracheophyta</taxon>
        <taxon>Spermatophyta</taxon>
        <taxon>Magnoliopsida</taxon>
        <taxon>eudicotyledons</taxon>
        <taxon>Gunneridae</taxon>
        <taxon>Pentapetalae</taxon>
        <taxon>asterids</taxon>
        <taxon>campanulids</taxon>
        <taxon>Asterales</taxon>
        <taxon>Asteraceae</taxon>
        <taxon>Asteroideae</taxon>
        <taxon>Heliantheae alliance</taxon>
        <taxon>Eupatorieae</taxon>
        <taxon>Mikania</taxon>
    </lineage>
</organism>
<sequence length="83" mass="9645">MKYKWEAPSKKGLKLQEIRANQMQIERINKELDEAAKYEAKSDVNRWEHTFQSRSNSPIACFPITLVHGEDHSASHKAMCYPP</sequence>
<reference evidence="1 2" key="1">
    <citation type="submission" date="2019-05" db="EMBL/GenBank/DDBJ databases">
        <title>Mikania micrantha, genome provides insights into the molecular mechanism of rapid growth.</title>
        <authorList>
            <person name="Liu B."/>
        </authorList>
    </citation>
    <scope>NUCLEOTIDE SEQUENCE [LARGE SCALE GENOMIC DNA]</scope>
    <source>
        <strain evidence="1">NLD-2019</strain>
        <tissue evidence="1">Leaf</tissue>
    </source>
</reference>
<comment type="caution">
    <text evidence="1">The sequence shown here is derived from an EMBL/GenBank/DDBJ whole genome shotgun (WGS) entry which is preliminary data.</text>
</comment>